<dbReference type="InterPro" id="IPR011712">
    <property type="entry name" value="Sig_transdc_His_kin_sub3_dim/P"/>
</dbReference>
<keyword evidence="5" id="KW-0812">Transmembrane</keyword>
<feature type="transmembrane region" description="Helical" evidence="5">
    <location>
        <begin position="181"/>
        <end position="201"/>
    </location>
</feature>
<organism evidence="7 8">
    <name type="scientific">Gulosibacter macacae</name>
    <dbReference type="NCBI Taxonomy" id="2488791"/>
    <lineage>
        <taxon>Bacteria</taxon>
        <taxon>Bacillati</taxon>
        <taxon>Actinomycetota</taxon>
        <taxon>Actinomycetes</taxon>
        <taxon>Micrococcales</taxon>
        <taxon>Microbacteriaceae</taxon>
        <taxon>Gulosibacter</taxon>
    </lineage>
</organism>
<feature type="transmembrane region" description="Helical" evidence="5">
    <location>
        <begin position="47"/>
        <end position="68"/>
    </location>
</feature>
<feature type="transmembrane region" description="Helical" evidence="5">
    <location>
        <begin position="74"/>
        <end position="91"/>
    </location>
</feature>
<feature type="compositionally biased region" description="Low complexity" evidence="4">
    <location>
        <begin position="1"/>
        <end position="16"/>
    </location>
</feature>
<name>A0A3P3VXI9_9MICO</name>
<evidence type="ECO:0000256" key="2">
    <source>
        <dbReference type="ARBA" id="ARBA00022777"/>
    </source>
</evidence>
<reference evidence="7 8" key="1">
    <citation type="submission" date="2018-11" db="EMBL/GenBank/DDBJ databases">
        <title>YIM 102482-1 draft genome.</title>
        <authorList>
            <person name="Li G."/>
            <person name="Jiang Y."/>
        </authorList>
    </citation>
    <scope>NUCLEOTIDE SEQUENCE [LARGE SCALE GENOMIC DNA]</scope>
    <source>
        <strain evidence="7 8">YIM 102482-1</strain>
    </source>
</reference>
<dbReference type="OrthoDB" id="5241784at2"/>
<dbReference type="Proteomes" id="UP000274391">
    <property type="component" value="Unassembled WGS sequence"/>
</dbReference>
<evidence type="ECO:0000313" key="8">
    <source>
        <dbReference type="Proteomes" id="UP000274391"/>
    </source>
</evidence>
<evidence type="ECO:0000259" key="6">
    <source>
        <dbReference type="Pfam" id="PF07730"/>
    </source>
</evidence>
<evidence type="ECO:0000313" key="7">
    <source>
        <dbReference type="EMBL" id="RRJ87505.1"/>
    </source>
</evidence>
<evidence type="ECO:0000256" key="3">
    <source>
        <dbReference type="ARBA" id="ARBA00023012"/>
    </source>
</evidence>
<keyword evidence="1" id="KW-0808">Transferase</keyword>
<gene>
    <name evidence="7" type="ORF">EG850_04170</name>
</gene>
<dbReference type="GO" id="GO:0046983">
    <property type="term" value="F:protein dimerization activity"/>
    <property type="evidence" value="ECO:0007669"/>
    <property type="project" value="InterPro"/>
</dbReference>
<dbReference type="InterPro" id="IPR036890">
    <property type="entry name" value="HATPase_C_sf"/>
</dbReference>
<dbReference type="Gene3D" id="3.30.565.10">
    <property type="entry name" value="Histidine kinase-like ATPase, C-terminal domain"/>
    <property type="match status" value="1"/>
</dbReference>
<proteinExistence type="predicted"/>
<comment type="caution">
    <text evidence="7">The sequence shown here is derived from an EMBL/GenBank/DDBJ whole genome shotgun (WGS) entry which is preliminary data.</text>
</comment>
<keyword evidence="5" id="KW-1133">Transmembrane helix</keyword>
<evidence type="ECO:0000256" key="4">
    <source>
        <dbReference type="SAM" id="MobiDB-lite"/>
    </source>
</evidence>
<feature type="region of interest" description="Disordered" evidence="4">
    <location>
        <begin position="1"/>
        <end position="30"/>
    </location>
</feature>
<keyword evidence="3" id="KW-0902">Two-component regulatory system</keyword>
<feature type="transmembrane region" description="Helical" evidence="5">
    <location>
        <begin position="136"/>
        <end position="153"/>
    </location>
</feature>
<keyword evidence="5" id="KW-0472">Membrane</keyword>
<dbReference type="CDD" id="cd16917">
    <property type="entry name" value="HATPase_UhpB-NarQ-NarX-like"/>
    <property type="match status" value="1"/>
</dbReference>
<dbReference type="EMBL" id="RQVS01000004">
    <property type="protein sequence ID" value="RRJ87505.1"/>
    <property type="molecule type" value="Genomic_DNA"/>
</dbReference>
<feature type="domain" description="Signal transduction histidine kinase subgroup 3 dimerisation and phosphoacceptor" evidence="6">
    <location>
        <begin position="220"/>
        <end position="286"/>
    </location>
</feature>
<dbReference type="Gene3D" id="1.20.5.1930">
    <property type="match status" value="1"/>
</dbReference>
<accession>A0A3P3VXI9</accession>
<feature type="transmembrane region" description="Helical" evidence="5">
    <location>
        <begin position="158"/>
        <end position="175"/>
    </location>
</feature>
<dbReference type="PANTHER" id="PTHR24421:SF63">
    <property type="entry name" value="SENSOR HISTIDINE KINASE DESK"/>
    <property type="match status" value="1"/>
</dbReference>
<dbReference type="Pfam" id="PF07730">
    <property type="entry name" value="HisKA_3"/>
    <property type="match status" value="1"/>
</dbReference>
<dbReference type="AlphaFoldDB" id="A0A3P3VXI9"/>
<dbReference type="GO" id="GO:0016020">
    <property type="term" value="C:membrane"/>
    <property type="evidence" value="ECO:0007669"/>
    <property type="project" value="InterPro"/>
</dbReference>
<keyword evidence="8" id="KW-1185">Reference proteome</keyword>
<feature type="transmembrane region" description="Helical" evidence="5">
    <location>
        <begin position="112"/>
        <end position="130"/>
    </location>
</feature>
<dbReference type="SUPFAM" id="SSF55874">
    <property type="entry name" value="ATPase domain of HSP90 chaperone/DNA topoisomerase II/histidine kinase"/>
    <property type="match status" value="1"/>
</dbReference>
<sequence>MSSSGRPSSAPSRSGAPVATPAAPKLEPMTKSESGAVIRNRVTGSQFWFTALWAVFLLFPIAVLLSPLITVGPWLRALGVVAVVVFGAEFIRSVTTTAAQHPNPGSVPPARILRWALLVSLRLAVIAAFAYPALDIGILSLTPYFVAIGLFALPLRWGIPWTAAFLAIMTIWSLLSSNQLFSAAFIGPGIAAVVLIVVRLVDDQSMREQRVRQELAAVHEREAISRDVHDILGHSLTVIALKTQLARRTLRTDPERAEAELDAMLALTQTALDDVRSTVGRLRTPDLAAQLDTARTALEDAGVAFVVRGKPDALSPEQRALAAWLIREASTNIIRHAHASECTVTFTVQSVSVVDNGRGFAADEGHGLTGLRRRIEEAGGELLVAPAYPHRAQTGTRLEMVMP</sequence>
<protein>
    <submittedName>
        <fullName evidence="7">Sensor histidine kinase</fullName>
    </submittedName>
</protein>
<dbReference type="InterPro" id="IPR050482">
    <property type="entry name" value="Sensor_HK_TwoCompSys"/>
</dbReference>
<dbReference type="PANTHER" id="PTHR24421">
    <property type="entry name" value="NITRATE/NITRITE SENSOR PROTEIN NARX-RELATED"/>
    <property type="match status" value="1"/>
</dbReference>
<evidence type="ECO:0000256" key="5">
    <source>
        <dbReference type="SAM" id="Phobius"/>
    </source>
</evidence>
<keyword evidence="2 7" id="KW-0418">Kinase</keyword>
<evidence type="ECO:0000256" key="1">
    <source>
        <dbReference type="ARBA" id="ARBA00022679"/>
    </source>
</evidence>
<dbReference type="GO" id="GO:0000155">
    <property type="term" value="F:phosphorelay sensor kinase activity"/>
    <property type="evidence" value="ECO:0007669"/>
    <property type="project" value="InterPro"/>
</dbReference>